<feature type="compositionally biased region" description="Low complexity" evidence="1">
    <location>
        <begin position="176"/>
        <end position="189"/>
    </location>
</feature>
<feature type="compositionally biased region" description="Polar residues" evidence="1">
    <location>
        <begin position="154"/>
        <end position="168"/>
    </location>
</feature>
<keyword evidence="4" id="KW-1185">Reference proteome</keyword>
<evidence type="ECO:0000256" key="2">
    <source>
        <dbReference type="SAM" id="Phobius"/>
    </source>
</evidence>
<keyword evidence="2" id="KW-1133">Transmembrane helix</keyword>
<reference evidence="3 4" key="1">
    <citation type="journal article" date="2020" name="ISME J.">
        <title>Uncovering the hidden diversity of litter-decomposition mechanisms in mushroom-forming fungi.</title>
        <authorList>
            <person name="Floudas D."/>
            <person name="Bentzer J."/>
            <person name="Ahren D."/>
            <person name="Johansson T."/>
            <person name="Persson P."/>
            <person name="Tunlid A."/>
        </authorList>
    </citation>
    <scope>NUCLEOTIDE SEQUENCE [LARGE SCALE GENOMIC DNA]</scope>
    <source>
        <strain evidence="3 4">CBS 661.87</strain>
    </source>
</reference>
<protein>
    <submittedName>
        <fullName evidence="3">Uncharacterized protein</fullName>
    </submittedName>
</protein>
<dbReference type="Proteomes" id="UP000565441">
    <property type="component" value="Unassembled WGS sequence"/>
</dbReference>
<accession>A0A8H5H598</accession>
<organism evidence="3 4">
    <name type="scientific">Tricholomella constricta</name>
    <dbReference type="NCBI Taxonomy" id="117010"/>
    <lineage>
        <taxon>Eukaryota</taxon>
        <taxon>Fungi</taxon>
        <taxon>Dikarya</taxon>
        <taxon>Basidiomycota</taxon>
        <taxon>Agaricomycotina</taxon>
        <taxon>Agaricomycetes</taxon>
        <taxon>Agaricomycetidae</taxon>
        <taxon>Agaricales</taxon>
        <taxon>Tricholomatineae</taxon>
        <taxon>Lyophyllaceae</taxon>
        <taxon>Tricholomella</taxon>
    </lineage>
</organism>
<feature type="compositionally biased region" description="Polar residues" evidence="1">
    <location>
        <begin position="190"/>
        <end position="227"/>
    </location>
</feature>
<sequence length="366" mass="39401">MAAVFTLVDDSDPSVQYGGHWIRFGGPDEFQQTTHSTNEVGAQATITFTGSSIEVFGTIGYGTGDPSLASVTSYTLDGDPSTTTEFVATLGSVVLYRQLHYSSPRLAGNKQHTLVITYTAANKNKLWFDYVRIEHDPDIQPTPQLPPQLPTQLSTHFPQSSTQVSTQPGHDPGTRSSSQLPPQLSSGLSTYSALQSSTPAIPQPSSQPDNTSQLPSQPNNTDNNTESPGLSKGVIAAIVVGSVVALLLIVMIVFLLRFLKRQSKRRNQTSSTLDLGTNSESQFLWPWNSRPSTPSHVSPFQGMSAGTPAPRYSLGASPLISQPLSMALPEPGFTTRGGTFADMKGPVERTPSIIQRDEIPLPEYTL</sequence>
<evidence type="ECO:0000313" key="3">
    <source>
        <dbReference type="EMBL" id="KAF5376680.1"/>
    </source>
</evidence>
<dbReference type="AlphaFoldDB" id="A0A8H5H598"/>
<name>A0A8H5H598_9AGAR</name>
<feature type="transmembrane region" description="Helical" evidence="2">
    <location>
        <begin position="234"/>
        <end position="256"/>
    </location>
</feature>
<dbReference type="CDD" id="cd12087">
    <property type="entry name" value="TM_EGFR-like"/>
    <property type="match status" value="1"/>
</dbReference>
<dbReference type="PANTHER" id="PTHR16861:SF4">
    <property type="entry name" value="SH3 DOMAIN PROTEIN (AFU_ORTHOLOGUE AFUA_1G13610)"/>
    <property type="match status" value="1"/>
</dbReference>
<gene>
    <name evidence="3" type="ORF">D9615_007889</name>
</gene>
<comment type="caution">
    <text evidence="3">The sequence shown here is derived from an EMBL/GenBank/DDBJ whole genome shotgun (WGS) entry which is preliminary data.</text>
</comment>
<feature type="region of interest" description="Disordered" evidence="1">
    <location>
        <begin position="138"/>
        <end position="227"/>
    </location>
</feature>
<keyword evidence="2" id="KW-0472">Membrane</keyword>
<proteinExistence type="predicted"/>
<dbReference type="PANTHER" id="PTHR16861">
    <property type="entry name" value="GLYCOPROTEIN 38"/>
    <property type="match status" value="1"/>
</dbReference>
<keyword evidence="2" id="KW-0812">Transmembrane</keyword>
<dbReference type="EMBL" id="JAACJP010000027">
    <property type="protein sequence ID" value="KAF5376680.1"/>
    <property type="molecule type" value="Genomic_DNA"/>
</dbReference>
<dbReference type="Gene3D" id="2.60.120.260">
    <property type="entry name" value="Galactose-binding domain-like"/>
    <property type="match status" value="1"/>
</dbReference>
<dbReference type="OrthoDB" id="3265734at2759"/>
<evidence type="ECO:0000256" key="1">
    <source>
        <dbReference type="SAM" id="MobiDB-lite"/>
    </source>
</evidence>
<evidence type="ECO:0000313" key="4">
    <source>
        <dbReference type="Proteomes" id="UP000565441"/>
    </source>
</evidence>